<dbReference type="Pfam" id="PF00096">
    <property type="entry name" value="zf-C2H2"/>
    <property type="match status" value="1"/>
</dbReference>
<dbReference type="EMBL" id="NNAY01000432">
    <property type="protein sequence ID" value="OXU28431.1"/>
    <property type="molecule type" value="Genomic_DNA"/>
</dbReference>
<feature type="domain" description="C2H2-type" evidence="8">
    <location>
        <begin position="402"/>
        <end position="430"/>
    </location>
</feature>
<dbReference type="PANTHER" id="PTHR24376">
    <property type="entry name" value="ZINC FINGER PROTEIN"/>
    <property type="match status" value="1"/>
</dbReference>
<dbReference type="GO" id="GO:0001228">
    <property type="term" value="F:DNA-binding transcription activator activity, RNA polymerase II-specific"/>
    <property type="evidence" value="ECO:0007669"/>
    <property type="project" value="TreeGrafter"/>
</dbReference>
<keyword evidence="3" id="KW-0677">Repeat</keyword>
<dbReference type="GO" id="GO:0005634">
    <property type="term" value="C:nucleus"/>
    <property type="evidence" value="ECO:0007669"/>
    <property type="project" value="UniProtKB-SubCell"/>
</dbReference>
<organism evidence="9 10">
    <name type="scientific">Trichomalopsis sarcophagae</name>
    <dbReference type="NCBI Taxonomy" id="543379"/>
    <lineage>
        <taxon>Eukaryota</taxon>
        <taxon>Metazoa</taxon>
        <taxon>Ecdysozoa</taxon>
        <taxon>Arthropoda</taxon>
        <taxon>Hexapoda</taxon>
        <taxon>Insecta</taxon>
        <taxon>Pterygota</taxon>
        <taxon>Neoptera</taxon>
        <taxon>Endopterygota</taxon>
        <taxon>Hymenoptera</taxon>
        <taxon>Apocrita</taxon>
        <taxon>Proctotrupomorpha</taxon>
        <taxon>Chalcidoidea</taxon>
        <taxon>Pteromalidae</taxon>
        <taxon>Pteromalinae</taxon>
        <taxon>Trichomalopsis</taxon>
    </lineage>
</organism>
<evidence type="ECO:0000256" key="5">
    <source>
        <dbReference type="ARBA" id="ARBA00022833"/>
    </source>
</evidence>
<gene>
    <name evidence="9" type="ORF">TSAR_003348</name>
</gene>
<protein>
    <recommendedName>
        <fullName evidence="8">C2H2-type domain-containing protein</fullName>
    </recommendedName>
</protein>
<evidence type="ECO:0000256" key="4">
    <source>
        <dbReference type="ARBA" id="ARBA00022771"/>
    </source>
</evidence>
<dbReference type="OrthoDB" id="6077919at2759"/>
<dbReference type="GO" id="GO:0008270">
    <property type="term" value="F:zinc ion binding"/>
    <property type="evidence" value="ECO:0007669"/>
    <property type="project" value="UniProtKB-KW"/>
</dbReference>
<evidence type="ECO:0000256" key="7">
    <source>
        <dbReference type="PROSITE-ProRule" id="PRU00042"/>
    </source>
</evidence>
<comment type="caution">
    <text evidence="9">The sequence shown here is derived from an EMBL/GenBank/DDBJ whole genome shotgun (WGS) entry which is preliminary data.</text>
</comment>
<dbReference type="AlphaFoldDB" id="A0A232FC80"/>
<evidence type="ECO:0000256" key="2">
    <source>
        <dbReference type="ARBA" id="ARBA00022723"/>
    </source>
</evidence>
<dbReference type="PROSITE" id="PS50157">
    <property type="entry name" value="ZINC_FINGER_C2H2_2"/>
    <property type="match status" value="3"/>
</dbReference>
<dbReference type="InterPro" id="IPR036236">
    <property type="entry name" value="Znf_C2H2_sf"/>
</dbReference>
<evidence type="ECO:0000256" key="3">
    <source>
        <dbReference type="ARBA" id="ARBA00022737"/>
    </source>
</evidence>
<dbReference type="Proteomes" id="UP000215335">
    <property type="component" value="Unassembled WGS sequence"/>
</dbReference>
<evidence type="ECO:0000259" key="8">
    <source>
        <dbReference type="PROSITE" id="PS50157"/>
    </source>
</evidence>
<dbReference type="PROSITE" id="PS00028">
    <property type="entry name" value="ZINC_FINGER_C2H2_1"/>
    <property type="match status" value="4"/>
</dbReference>
<keyword evidence="5" id="KW-0862">Zinc</keyword>
<reference evidence="9 10" key="1">
    <citation type="journal article" date="2017" name="Curr. Biol.">
        <title>The Evolution of Venom by Co-option of Single-Copy Genes.</title>
        <authorList>
            <person name="Martinson E.O."/>
            <person name="Mrinalini"/>
            <person name="Kelkar Y.D."/>
            <person name="Chang C.H."/>
            <person name="Werren J.H."/>
        </authorList>
    </citation>
    <scope>NUCLEOTIDE SEQUENCE [LARGE SCALE GENOMIC DNA]</scope>
    <source>
        <strain evidence="9 10">Alberta</strain>
        <tissue evidence="9">Whole body</tissue>
    </source>
</reference>
<accession>A0A232FC80</accession>
<feature type="domain" description="C2H2-type" evidence="8">
    <location>
        <begin position="460"/>
        <end position="487"/>
    </location>
</feature>
<comment type="subcellular location">
    <subcellularLocation>
        <location evidence="1">Nucleus</location>
    </subcellularLocation>
</comment>
<dbReference type="SMART" id="SM00355">
    <property type="entry name" value="ZnF_C2H2"/>
    <property type="match status" value="4"/>
</dbReference>
<sequence length="512" mass="58442">MELAAECSVFTDELLKTTSSASAITGGYLEEEVSYCINLVQSANTNCLFYTGIFIMDEEDPAIISGDVETIVIKPECIELLLFDAEDGEWLQESSGDSDPELTENNVDECCFVTSSGEVVTINNVDTVQTPFYLESYFMDNDGYRSRSPVHQNIIEIDRVTCYECDIVFCNEHRLLEHLMTHIDVYRMGCDVCDKDLNLEEKFQLHMMAVTWQSVYYCDFCRKSCAGVVRSRSQPPPPGKTYMCHDCEYHVKQETMNFQNTIQLYESVVNHPTNVPVKPPKETPPLIVSPALPQTPSVVEFSTTSLPAVQSAVTSTPPTEVLQDHKQKPNSDAKYEGEFYSIANPTTELQDCYIPHKSPPKKENMKCRRPKPKVQIVGESMRQALKLNTKSHLKDKSKTLKLKCRYCPATFSEDLNLMAHLREKHRLHKLRYVCKLCGKEFVQQRCYENHLSFHQLAKNHMCFVCNLAFLSKYELEQHAQMHDKSDIINTYCNNTTDCGALDLRKKKRKSAA</sequence>
<dbReference type="PANTHER" id="PTHR24376:SF84">
    <property type="entry name" value="ZINC FINGER PROTEIN 521"/>
    <property type="match status" value="1"/>
</dbReference>
<evidence type="ECO:0000256" key="6">
    <source>
        <dbReference type="ARBA" id="ARBA00023242"/>
    </source>
</evidence>
<feature type="domain" description="C2H2-type" evidence="8">
    <location>
        <begin position="432"/>
        <end position="459"/>
    </location>
</feature>
<dbReference type="GO" id="GO:0000978">
    <property type="term" value="F:RNA polymerase II cis-regulatory region sequence-specific DNA binding"/>
    <property type="evidence" value="ECO:0007669"/>
    <property type="project" value="TreeGrafter"/>
</dbReference>
<keyword evidence="10" id="KW-1185">Reference proteome</keyword>
<dbReference type="InterPro" id="IPR013087">
    <property type="entry name" value="Znf_C2H2_type"/>
</dbReference>
<evidence type="ECO:0000313" key="10">
    <source>
        <dbReference type="Proteomes" id="UP000215335"/>
    </source>
</evidence>
<proteinExistence type="predicted"/>
<keyword evidence="6" id="KW-0539">Nucleus</keyword>
<dbReference type="Gene3D" id="3.30.160.60">
    <property type="entry name" value="Classic Zinc Finger"/>
    <property type="match status" value="2"/>
</dbReference>
<evidence type="ECO:0000313" key="9">
    <source>
        <dbReference type="EMBL" id="OXU28431.1"/>
    </source>
</evidence>
<name>A0A232FC80_9HYME</name>
<dbReference type="SUPFAM" id="SSF57667">
    <property type="entry name" value="beta-beta-alpha zinc fingers"/>
    <property type="match status" value="2"/>
</dbReference>
<keyword evidence="2" id="KW-0479">Metal-binding</keyword>
<dbReference type="STRING" id="543379.A0A232FC80"/>
<keyword evidence="4 7" id="KW-0863">Zinc-finger</keyword>
<evidence type="ECO:0000256" key="1">
    <source>
        <dbReference type="ARBA" id="ARBA00004123"/>
    </source>
</evidence>